<dbReference type="RefSeq" id="WP_044883626.1">
    <property type="nucleotide sequence ID" value="NZ_JYFN01000004.1"/>
</dbReference>
<dbReference type="EMBL" id="JYFN01000004">
    <property type="protein sequence ID" value="KJE24854.1"/>
    <property type="molecule type" value="Genomic_DNA"/>
</dbReference>
<dbReference type="Pfam" id="PF02384">
    <property type="entry name" value="N6_Mtase"/>
    <property type="match status" value="1"/>
</dbReference>
<dbReference type="EC" id="2.1.1.72" evidence="2"/>
<dbReference type="GO" id="GO:0003677">
    <property type="term" value="F:DNA binding"/>
    <property type="evidence" value="ECO:0007669"/>
    <property type="project" value="InterPro"/>
</dbReference>
<dbReference type="PRINTS" id="PR00507">
    <property type="entry name" value="N12N6MTFRASE"/>
</dbReference>
<dbReference type="PATRIC" id="fig|1502723.3.peg.3435"/>
<name>A0A0D8BLH9_9ACTN</name>
<feature type="compositionally biased region" description="Low complexity" evidence="8">
    <location>
        <begin position="492"/>
        <end position="513"/>
    </location>
</feature>
<evidence type="ECO:0000259" key="9">
    <source>
        <dbReference type="Pfam" id="PF02384"/>
    </source>
</evidence>
<sequence length="519" mass="57231">MSADARRLVAKLWKYCDVLRDDGVSTIDYVEQLTYLLFLKMAHERAERKLNPDIALRPVAARWQKLLDYDGDDLEVEYRHTLEELAKESGMLGVIFRKAQNRIQDPAKLKRLIVDLIEKEQWSSTGVDVKGDAYEELLAKSAEDIKSGAGQYFTPRALTAAMVDCLQPLPGDTVYDPACGTGGFLLAAADYIQRHHGADMTPEQRSAFSRGAIKGTELVDGTARLAAMNMILHGIGQPNGNTLIDVGDALAGRYGGNPTVILANPPFGKKSSITVIGEDGRAGRDDIAYSRTDFWTTTTNKQLNFVQHIATSLDVNGRAAVVVPDNVLFEGGAGETVRRRLLLDYDVHTLLRLPTGIFYAGGVKANVLFFDKRRARPGTPWTTTMWVYDLRVGQHFTLKQNPLRREHLDDFVACYRPGEPRKTRVESERFRPFTYDELVARDKANLDITWLRDPSLDDADSLLPPDVIAREIVEDLEAALAEFAAIAESLAAGPRSDGSAEPDGSASADDAPAVGELPL</sequence>
<keyword evidence="6" id="KW-0680">Restriction system</keyword>
<keyword evidence="5" id="KW-0949">S-adenosyl-L-methionine</keyword>
<evidence type="ECO:0000256" key="7">
    <source>
        <dbReference type="ARBA" id="ARBA00047942"/>
    </source>
</evidence>
<evidence type="ECO:0000256" key="4">
    <source>
        <dbReference type="ARBA" id="ARBA00022679"/>
    </source>
</evidence>
<dbReference type="InterPro" id="IPR003356">
    <property type="entry name" value="DNA_methylase_A-5"/>
</dbReference>
<protein>
    <recommendedName>
        <fullName evidence="2">site-specific DNA-methyltransferase (adenine-specific)</fullName>
        <ecNumber evidence="2">2.1.1.72</ecNumber>
    </recommendedName>
</protein>
<feature type="domain" description="N6 adenine-specific DNA methyltransferase N-terminal" evidence="10">
    <location>
        <begin position="9"/>
        <end position="114"/>
    </location>
</feature>
<keyword evidence="12" id="KW-1185">Reference proteome</keyword>
<comment type="caution">
    <text evidence="11">The sequence shown here is derived from an EMBL/GenBank/DDBJ whole genome shotgun (WGS) entry which is preliminary data.</text>
</comment>
<evidence type="ECO:0000256" key="5">
    <source>
        <dbReference type="ARBA" id="ARBA00022691"/>
    </source>
</evidence>
<evidence type="ECO:0000256" key="6">
    <source>
        <dbReference type="ARBA" id="ARBA00022747"/>
    </source>
</evidence>
<dbReference type="Gene3D" id="1.20.1260.30">
    <property type="match status" value="1"/>
</dbReference>
<evidence type="ECO:0000256" key="3">
    <source>
        <dbReference type="ARBA" id="ARBA00022603"/>
    </source>
</evidence>
<dbReference type="PANTHER" id="PTHR42933:SF4">
    <property type="entry name" value="TYPE I RESTRICTION ENZYME ECOKI METHYLASE SUBUNIT"/>
    <property type="match status" value="1"/>
</dbReference>
<dbReference type="GO" id="GO:0009007">
    <property type="term" value="F:site-specific DNA-methyltransferase (adenine-specific) activity"/>
    <property type="evidence" value="ECO:0007669"/>
    <property type="project" value="UniProtKB-EC"/>
</dbReference>
<dbReference type="InterPro" id="IPR038333">
    <property type="entry name" value="T1MK-like_N_sf"/>
</dbReference>
<evidence type="ECO:0000259" key="10">
    <source>
        <dbReference type="Pfam" id="PF12161"/>
    </source>
</evidence>
<dbReference type="InterPro" id="IPR051537">
    <property type="entry name" value="DNA_Adenine_Mtase"/>
</dbReference>
<keyword evidence="3 11" id="KW-0489">Methyltransferase</keyword>
<evidence type="ECO:0000256" key="1">
    <source>
        <dbReference type="ARBA" id="ARBA00006594"/>
    </source>
</evidence>
<reference evidence="11 12" key="2">
    <citation type="journal article" date="2016" name="Genome Announc.">
        <title>Permanent Draft Genome Sequences for Two Variants of Frankia sp. Strain CpI1, the First Frankia Strain Isolated from Root Nodules of Comptonia peregrina.</title>
        <authorList>
            <person name="Oshone R."/>
            <person name="Hurst S.G.IV."/>
            <person name="Abebe-Akele F."/>
            <person name="Simpson S."/>
            <person name="Morris K."/>
            <person name="Thomas W.K."/>
            <person name="Tisa L.S."/>
        </authorList>
    </citation>
    <scope>NUCLEOTIDE SEQUENCE [LARGE SCALE GENOMIC DNA]</scope>
    <source>
        <strain evidence="12">CpI1-S</strain>
    </source>
</reference>
<evidence type="ECO:0000256" key="2">
    <source>
        <dbReference type="ARBA" id="ARBA00011900"/>
    </source>
</evidence>
<dbReference type="GO" id="GO:0032259">
    <property type="term" value="P:methylation"/>
    <property type="evidence" value="ECO:0007669"/>
    <property type="project" value="UniProtKB-KW"/>
</dbReference>
<dbReference type="Pfam" id="PF12161">
    <property type="entry name" value="HsdM_N"/>
    <property type="match status" value="1"/>
</dbReference>
<proteinExistence type="inferred from homology"/>
<evidence type="ECO:0000256" key="8">
    <source>
        <dbReference type="SAM" id="MobiDB-lite"/>
    </source>
</evidence>
<feature type="region of interest" description="Disordered" evidence="8">
    <location>
        <begin position="492"/>
        <end position="519"/>
    </location>
</feature>
<dbReference type="Proteomes" id="UP000032545">
    <property type="component" value="Unassembled WGS sequence"/>
</dbReference>
<accession>A0A0D8BLH9</accession>
<gene>
    <name evidence="11" type="ORF">FF36_00861</name>
</gene>
<dbReference type="InterPro" id="IPR029063">
    <property type="entry name" value="SAM-dependent_MTases_sf"/>
</dbReference>
<dbReference type="SUPFAM" id="SSF53335">
    <property type="entry name" value="S-adenosyl-L-methionine-dependent methyltransferases"/>
    <property type="match status" value="1"/>
</dbReference>
<dbReference type="REBASE" id="138875">
    <property type="entry name" value="M.FspCpI1SORF861P"/>
</dbReference>
<dbReference type="AlphaFoldDB" id="A0A0D8BLH9"/>
<feature type="domain" description="DNA methylase adenine-specific" evidence="9">
    <location>
        <begin position="128"/>
        <end position="418"/>
    </location>
</feature>
<evidence type="ECO:0000313" key="11">
    <source>
        <dbReference type="EMBL" id="KJE24854.1"/>
    </source>
</evidence>
<dbReference type="InterPro" id="IPR022749">
    <property type="entry name" value="D12N6_MeTrfase_N"/>
</dbReference>
<reference evidence="12" key="1">
    <citation type="submission" date="2015-02" db="EMBL/GenBank/DDBJ databases">
        <title>Draft Genome of Frankia sp. CpI1-S.</title>
        <authorList>
            <person name="Oshone R.T."/>
            <person name="Ngom M."/>
            <person name="Ghodhbane-Gtari F."/>
            <person name="Gtari M."/>
            <person name="Morris K."/>
            <person name="Thomas K."/>
            <person name="Sen A."/>
            <person name="Tisa L.S."/>
        </authorList>
    </citation>
    <scope>NUCLEOTIDE SEQUENCE [LARGE SCALE GENOMIC DNA]</scope>
    <source>
        <strain evidence="12">CpI1-S</strain>
    </source>
</reference>
<dbReference type="PANTHER" id="PTHR42933">
    <property type="entry name" value="SLR6095 PROTEIN"/>
    <property type="match status" value="1"/>
</dbReference>
<organism evidence="11 12">
    <name type="scientific">Frankia torreyi</name>
    <dbReference type="NCBI Taxonomy" id="1856"/>
    <lineage>
        <taxon>Bacteria</taxon>
        <taxon>Bacillati</taxon>
        <taxon>Actinomycetota</taxon>
        <taxon>Actinomycetes</taxon>
        <taxon>Frankiales</taxon>
        <taxon>Frankiaceae</taxon>
        <taxon>Frankia</taxon>
    </lineage>
</organism>
<dbReference type="GO" id="GO:0009307">
    <property type="term" value="P:DNA restriction-modification system"/>
    <property type="evidence" value="ECO:0007669"/>
    <property type="project" value="UniProtKB-KW"/>
</dbReference>
<comment type="similarity">
    <text evidence="1">Belongs to the N(4)/N(6)-methyltransferase family.</text>
</comment>
<dbReference type="GO" id="GO:0008170">
    <property type="term" value="F:N-methyltransferase activity"/>
    <property type="evidence" value="ECO:0007669"/>
    <property type="project" value="InterPro"/>
</dbReference>
<comment type="catalytic activity">
    <reaction evidence="7">
        <text>a 2'-deoxyadenosine in DNA + S-adenosyl-L-methionine = an N(6)-methyl-2'-deoxyadenosine in DNA + S-adenosyl-L-homocysteine + H(+)</text>
        <dbReference type="Rhea" id="RHEA:15197"/>
        <dbReference type="Rhea" id="RHEA-COMP:12418"/>
        <dbReference type="Rhea" id="RHEA-COMP:12419"/>
        <dbReference type="ChEBI" id="CHEBI:15378"/>
        <dbReference type="ChEBI" id="CHEBI:57856"/>
        <dbReference type="ChEBI" id="CHEBI:59789"/>
        <dbReference type="ChEBI" id="CHEBI:90615"/>
        <dbReference type="ChEBI" id="CHEBI:90616"/>
        <dbReference type="EC" id="2.1.1.72"/>
    </reaction>
</comment>
<keyword evidence="4 11" id="KW-0808">Transferase</keyword>
<dbReference type="OrthoDB" id="9784823at2"/>
<evidence type="ECO:0000313" key="12">
    <source>
        <dbReference type="Proteomes" id="UP000032545"/>
    </source>
</evidence>
<dbReference type="Gene3D" id="3.40.50.150">
    <property type="entry name" value="Vaccinia Virus protein VP39"/>
    <property type="match status" value="1"/>
</dbReference>